<keyword evidence="2 6" id="KW-0812">Transmembrane</keyword>
<evidence type="ECO:0000256" key="3">
    <source>
        <dbReference type="ARBA" id="ARBA00022989"/>
    </source>
</evidence>
<dbReference type="PANTHER" id="PTHR23502:SF159">
    <property type="entry name" value="TRANSPORTER, PUTATIVE (AFU_ORTHOLOGUE AFUA_4G14230)-RELATED"/>
    <property type="match status" value="1"/>
</dbReference>
<feature type="transmembrane region" description="Helical" evidence="6">
    <location>
        <begin position="404"/>
        <end position="426"/>
    </location>
</feature>
<feature type="compositionally biased region" description="Basic and acidic residues" evidence="5">
    <location>
        <begin position="7"/>
        <end position="21"/>
    </location>
</feature>
<feature type="transmembrane region" description="Helical" evidence="6">
    <location>
        <begin position="373"/>
        <end position="392"/>
    </location>
</feature>
<evidence type="ECO:0000313" key="9">
    <source>
        <dbReference type="Proteomes" id="UP000503462"/>
    </source>
</evidence>
<feature type="transmembrane region" description="Helical" evidence="6">
    <location>
        <begin position="107"/>
        <end position="126"/>
    </location>
</feature>
<feature type="transmembrane region" description="Helical" evidence="6">
    <location>
        <begin position="133"/>
        <end position="154"/>
    </location>
</feature>
<name>A0A6H0Y624_9PEZI</name>
<gene>
    <name evidence="8" type="ORF">AMS68_008024</name>
</gene>
<keyword evidence="4 6" id="KW-0472">Membrane</keyword>
<evidence type="ECO:0000313" key="8">
    <source>
        <dbReference type="EMBL" id="QIX02507.1"/>
    </source>
</evidence>
<feature type="transmembrane region" description="Helical" evidence="6">
    <location>
        <begin position="66"/>
        <end position="87"/>
    </location>
</feature>
<feature type="transmembrane region" description="Helical" evidence="6">
    <location>
        <begin position="466"/>
        <end position="486"/>
    </location>
</feature>
<dbReference type="SUPFAM" id="SSF103473">
    <property type="entry name" value="MFS general substrate transporter"/>
    <property type="match status" value="1"/>
</dbReference>
<evidence type="ECO:0000256" key="1">
    <source>
        <dbReference type="ARBA" id="ARBA00004141"/>
    </source>
</evidence>
<protein>
    <recommendedName>
        <fullName evidence="7">Major facilitator superfamily (MFS) profile domain-containing protein</fullName>
    </recommendedName>
</protein>
<dbReference type="InterPro" id="IPR011701">
    <property type="entry name" value="MFS"/>
</dbReference>
<evidence type="ECO:0000259" key="7">
    <source>
        <dbReference type="PROSITE" id="PS50850"/>
    </source>
</evidence>
<accession>A0A6H0Y624</accession>
<dbReference type="GO" id="GO:0005886">
    <property type="term" value="C:plasma membrane"/>
    <property type="evidence" value="ECO:0007669"/>
    <property type="project" value="TreeGrafter"/>
</dbReference>
<evidence type="ECO:0000256" key="4">
    <source>
        <dbReference type="ARBA" id="ARBA00023136"/>
    </source>
</evidence>
<feature type="transmembrane region" description="Helical" evidence="6">
    <location>
        <begin position="192"/>
        <end position="213"/>
    </location>
</feature>
<feature type="region of interest" description="Disordered" evidence="5">
    <location>
        <begin position="1"/>
        <end position="21"/>
    </location>
</feature>
<feature type="transmembrane region" description="Helical" evidence="6">
    <location>
        <begin position="219"/>
        <end position="240"/>
    </location>
</feature>
<keyword evidence="9" id="KW-1185">Reference proteome</keyword>
<comment type="subcellular location">
    <subcellularLocation>
        <location evidence="1">Membrane</location>
        <topology evidence="1">Multi-pass membrane protein</topology>
    </subcellularLocation>
</comment>
<feature type="domain" description="Major facilitator superfamily (MFS) profile" evidence="7">
    <location>
        <begin position="67"/>
        <end position="494"/>
    </location>
</feature>
<feature type="transmembrane region" description="Helical" evidence="6">
    <location>
        <begin position="331"/>
        <end position="352"/>
    </location>
</feature>
<dbReference type="Gene3D" id="1.20.1720.10">
    <property type="entry name" value="Multidrug resistance protein D"/>
    <property type="match status" value="1"/>
</dbReference>
<keyword evidence="3 6" id="KW-1133">Transmembrane helix</keyword>
<evidence type="ECO:0000256" key="6">
    <source>
        <dbReference type="SAM" id="Phobius"/>
    </source>
</evidence>
<dbReference type="PANTHER" id="PTHR23502">
    <property type="entry name" value="MAJOR FACILITATOR SUPERFAMILY"/>
    <property type="match status" value="1"/>
</dbReference>
<dbReference type="InterPro" id="IPR020846">
    <property type="entry name" value="MFS_dom"/>
</dbReference>
<reference evidence="8 9" key="1">
    <citation type="journal article" date="2016" name="Sci. Rep.">
        <title>Peltaster fructicola genome reveals evolution from an invasive phytopathogen to an ectophytic parasite.</title>
        <authorList>
            <person name="Xu C."/>
            <person name="Chen H."/>
            <person name="Gleason M.L."/>
            <person name="Xu J.R."/>
            <person name="Liu H."/>
            <person name="Zhang R."/>
            <person name="Sun G."/>
        </authorList>
    </citation>
    <scope>NUCLEOTIDE SEQUENCE [LARGE SCALE GENOMIC DNA]</scope>
    <source>
        <strain evidence="8 9">LNHT1506</strain>
    </source>
</reference>
<dbReference type="GO" id="GO:0022857">
    <property type="term" value="F:transmembrane transporter activity"/>
    <property type="evidence" value="ECO:0007669"/>
    <property type="project" value="InterPro"/>
</dbReference>
<evidence type="ECO:0000256" key="5">
    <source>
        <dbReference type="SAM" id="MobiDB-lite"/>
    </source>
</evidence>
<dbReference type="EMBL" id="CP051143">
    <property type="protein sequence ID" value="QIX02507.1"/>
    <property type="molecule type" value="Genomic_DNA"/>
</dbReference>
<dbReference type="PROSITE" id="PS50850">
    <property type="entry name" value="MFS"/>
    <property type="match status" value="1"/>
</dbReference>
<organism evidence="8 9">
    <name type="scientific">Peltaster fructicola</name>
    <dbReference type="NCBI Taxonomy" id="286661"/>
    <lineage>
        <taxon>Eukaryota</taxon>
        <taxon>Fungi</taxon>
        <taxon>Dikarya</taxon>
        <taxon>Ascomycota</taxon>
        <taxon>Pezizomycotina</taxon>
        <taxon>Dothideomycetes</taxon>
        <taxon>Dothideomycetes incertae sedis</taxon>
        <taxon>Peltaster</taxon>
    </lineage>
</organism>
<dbReference type="AlphaFoldDB" id="A0A6H0Y624"/>
<dbReference type="Proteomes" id="UP000503462">
    <property type="component" value="Chromosome 5"/>
</dbReference>
<dbReference type="Pfam" id="PF07690">
    <property type="entry name" value="MFS_1"/>
    <property type="match status" value="1"/>
</dbReference>
<dbReference type="InterPro" id="IPR036259">
    <property type="entry name" value="MFS_trans_sf"/>
</dbReference>
<dbReference type="OrthoDB" id="2533084at2759"/>
<sequence length="509" mass="55933">MSSKITLSEKHPAGTATHEDGDLHVLAASASRDDLKLAKDGKTVLIPQPSDSSDDPLNWSTTRKHLVLIPLMLASLLTDFGISWGSVLFEQQAVTFQMSVPDVANSISGGIFLQGAAGILAVPLMQRYGRLPILFWTQLLTALVVMAAALSPNYACYTAFRTLQGFFDTAPQVVGLAIVHDLFFFHERTRKVNIWVYSFLGGPFLGPFLAGWLLPAVSWRANLGVLAGFHGLALLLVVVLGEETLFDRIAATTPRPNRLAALTGIFTHRTMGRPNMLATWRDLFIVQCQPQIFFLTSTYIFVLGARLIGIDVTVTQLIIPPPYSFSDTGVACSWIASIVGALLGGIWGHWFNDWLCERYIRKHQGVYVLENRLWGAYPPTLIGFAGLVLYGQALQHALHWSALLIGWGGVAFALVASTTSISAYCLDAFPKQASYVAAIINMWRTWGGFSVVYFQLKWIMTTGPGVSFGCQAMILGVAFLVGVVLTQVKGRQWRRRQPVLKAENEERDG</sequence>
<feature type="transmembrane region" description="Helical" evidence="6">
    <location>
        <begin position="166"/>
        <end position="185"/>
    </location>
</feature>
<feature type="transmembrane region" description="Helical" evidence="6">
    <location>
        <begin position="299"/>
        <end position="319"/>
    </location>
</feature>
<feature type="transmembrane region" description="Helical" evidence="6">
    <location>
        <begin position="433"/>
        <end position="454"/>
    </location>
</feature>
<evidence type="ECO:0000256" key="2">
    <source>
        <dbReference type="ARBA" id="ARBA00022692"/>
    </source>
</evidence>
<proteinExistence type="predicted"/>